<dbReference type="Pfam" id="PF16708">
    <property type="entry name" value="LppA"/>
    <property type="match status" value="1"/>
</dbReference>
<dbReference type="GO" id="GO:0005886">
    <property type="term" value="C:plasma membrane"/>
    <property type="evidence" value="ECO:0007669"/>
    <property type="project" value="UniProtKB-SubCell"/>
</dbReference>
<protein>
    <recommendedName>
        <fullName evidence="9">Lipoprotein LprP</fullName>
    </recommendedName>
</protein>
<keyword evidence="5" id="KW-0564">Palmitate</keyword>
<evidence type="ECO:0000313" key="8">
    <source>
        <dbReference type="Proteomes" id="UP000279331"/>
    </source>
</evidence>
<reference evidence="7 8" key="1">
    <citation type="submission" date="2018-09" db="EMBL/GenBank/DDBJ databases">
        <authorList>
            <person name="Tagini F."/>
        </authorList>
    </citation>
    <scope>NUCLEOTIDE SEQUENCE [LARGE SCALE GENOMIC DNA]</scope>
    <source>
        <strain evidence="7 8">MK42</strain>
    </source>
</reference>
<keyword evidence="6" id="KW-0449">Lipoprotein</keyword>
<dbReference type="EMBL" id="UPHL01000123">
    <property type="protein sequence ID" value="VAZ85525.1"/>
    <property type="molecule type" value="Genomic_DNA"/>
</dbReference>
<evidence type="ECO:0000256" key="1">
    <source>
        <dbReference type="ARBA" id="ARBA00004193"/>
    </source>
</evidence>
<organism evidence="7 8">
    <name type="scientific">Mycobacterium persicum</name>
    <dbReference type="NCBI Taxonomy" id="1487726"/>
    <lineage>
        <taxon>Bacteria</taxon>
        <taxon>Bacillati</taxon>
        <taxon>Actinomycetota</taxon>
        <taxon>Actinomycetes</taxon>
        <taxon>Mycobacteriales</taxon>
        <taxon>Mycobacteriaceae</taxon>
        <taxon>Mycobacterium</taxon>
    </lineage>
</organism>
<evidence type="ECO:0000256" key="4">
    <source>
        <dbReference type="ARBA" id="ARBA00023136"/>
    </source>
</evidence>
<dbReference type="Gene3D" id="3.30.2030.20">
    <property type="match status" value="1"/>
</dbReference>
<evidence type="ECO:0000256" key="6">
    <source>
        <dbReference type="ARBA" id="ARBA00023288"/>
    </source>
</evidence>
<dbReference type="AlphaFoldDB" id="A0AB38UYM5"/>
<dbReference type="InterPro" id="IPR032018">
    <property type="entry name" value="LppA/LppB/LprP"/>
</dbReference>
<evidence type="ECO:0000256" key="2">
    <source>
        <dbReference type="ARBA" id="ARBA00022475"/>
    </source>
</evidence>
<name>A0AB38UYM5_9MYCO</name>
<comment type="caution">
    <text evidence="7">The sequence shown here is derived from an EMBL/GenBank/DDBJ whole genome shotgun (WGS) entry which is preliminary data.</text>
</comment>
<keyword evidence="3" id="KW-0732">Signal</keyword>
<evidence type="ECO:0000256" key="5">
    <source>
        <dbReference type="ARBA" id="ARBA00023139"/>
    </source>
</evidence>
<sequence length="298" mass="32746">MNRAHRPLTAGLVCITLLLTGCVKPNTFDPYANPGRHELDRIQKIVNDRPDLETVQQQLANLDATIRAVIAEYSPQTKFSSTPLSHPTNGCNDPFVRTIGRQEESDHFFGEPAPTPEQWLQILTELAPVFKAAGFRPNNSAPGDPLLPLGSANDSQIRDDGTLINLVNHGHLLAYSYDTGCHLPAAWRTAPPPPNMRPPNDPDVHYPYLYGSPGGRPNPRRLLIRVAKHVENASRRQIADVQRHSSGACITLLPTIRIFFQQGAIPLSSGGHCFVGVLQESQKHLIRVGSLSHDLVGQ</sequence>
<accession>A0AB38UYM5</accession>
<proteinExistence type="predicted"/>
<evidence type="ECO:0000313" key="7">
    <source>
        <dbReference type="EMBL" id="VAZ85525.1"/>
    </source>
</evidence>
<dbReference type="PROSITE" id="PS51257">
    <property type="entry name" value="PROKAR_LIPOPROTEIN"/>
    <property type="match status" value="1"/>
</dbReference>
<gene>
    <name evidence="7" type="ORF">LAUMK42_04362</name>
</gene>
<dbReference type="Proteomes" id="UP000279331">
    <property type="component" value="Unassembled WGS sequence"/>
</dbReference>
<keyword evidence="2" id="KW-1003">Cell membrane</keyword>
<comment type="subcellular location">
    <subcellularLocation>
        <location evidence="1">Cell membrane</location>
        <topology evidence="1">Lipid-anchor</topology>
    </subcellularLocation>
</comment>
<evidence type="ECO:0000256" key="3">
    <source>
        <dbReference type="ARBA" id="ARBA00022729"/>
    </source>
</evidence>
<evidence type="ECO:0008006" key="9">
    <source>
        <dbReference type="Google" id="ProtNLM"/>
    </source>
</evidence>
<keyword evidence="4" id="KW-0472">Membrane</keyword>